<keyword evidence="2" id="KW-0812">Transmembrane</keyword>
<gene>
    <name evidence="3" type="ORF">GB864_16430</name>
</gene>
<dbReference type="RefSeq" id="WP_160426778.1">
    <property type="nucleotide sequence ID" value="NZ_WSTA01000104.1"/>
</dbReference>
<proteinExistence type="predicted"/>
<feature type="region of interest" description="Disordered" evidence="1">
    <location>
        <begin position="1"/>
        <end position="75"/>
    </location>
</feature>
<keyword evidence="2" id="KW-1133">Transmembrane helix</keyword>
<comment type="caution">
    <text evidence="3">The sequence shown here is derived from an EMBL/GenBank/DDBJ whole genome shotgun (WGS) entry which is preliminary data.</text>
</comment>
<evidence type="ECO:0000313" key="3">
    <source>
        <dbReference type="EMBL" id="MWC00132.1"/>
    </source>
</evidence>
<name>A0A6I4P185_9MICO</name>
<keyword evidence="2" id="KW-0472">Membrane</keyword>
<dbReference type="EMBL" id="WSTA01000104">
    <property type="protein sequence ID" value="MWC00132.1"/>
    <property type="molecule type" value="Genomic_DNA"/>
</dbReference>
<evidence type="ECO:0000256" key="2">
    <source>
        <dbReference type="SAM" id="Phobius"/>
    </source>
</evidence>
<protein>
    <submittedName>
        <fullName evidence="3">Uncharacterized protein</fullName>
    </submittedName>
</protein>
<organism evidence="3 4">
    <name type="scientific">Agromyces seonyuensis</name>
    <dbReference type="NCBI Taxonomy" id="2662446"/>
    <lineage>
        <taxon>Bacteria</taxon>
        <taxon>Bacillati</taxon>
        <taxon>Actinomycetota</taxon>
        <taxon>Actinomycetes</taxon>
        <taxon>Micrococcales</taxon>
        <taxon>Microbacteriaceae</taxon>
        <taxon>Agromyces</taxon>
    </lineage>
</organism>
<evidence type="ECO:0000313" key="4">
    <source>
        <dbReference type="Proteomes" id="UP000438182"/>
    </source>
</evidence>
<dbReference type="Proteomes" id="UP000438182">
    <property type="component" value="Unassembled WGS sequence"/>
</dbReference>
<evidence type="ECO:0000256" key="1">
    <source>
        <dbReference type="SAM" id="MobiDB-lite"/>
    </source>
</evidence>
<feature type="compositionally biased region" description="Basic and acidic residues" evidence="1">
    <location>
        <begin position="15"/>
        <end position="24"/>
    </location>
</feature>
<feature type="transmembrane region" description="Helical" evidence="2">
    <location>
        <begin position="129"/>
        <end position="150"/>
    </location>
</feature>
<accession>A0A6I4P185</accession>
<sequence>MNAITRNPADDDDRSDAVLADRPDPVVFFDDQSSAPEPEPDPSETDVLPPVPEAPSATAATGLGDGYGSSPVDASAEPPVYARPRIRWAGILWGLLFAGLATVGIAAALRPEFGTALTTFLFGSVPAVILTAVIGTGVIVLLAGLSGLFFRRARRAR</sequence>
<keyword evidence="4" id="KW-1185">Reference proteome</keyword>
<reference evidence="3 4" key="1">
    <citation type="submission" date="2019-12" db="EMBL/GenBank/DDBJ databases">
        <authorList>
            <person name="Kim Y.S."/>
        </authorList>
    </citation>
    <scope>NUCLEOTIDE SEQUENCE [LARGE SCALE GENOMIC DNA]</scope>
    <source>
        <strain evidence="3 4">MMS17-SY077</strain>
    </source>
</reference>
<dbReference type="AlphaFoldDB" id="A0A6I4P185"/>
<feature type="transmembrane region" description="Helical" evidence="2">
    <location>
        <begin position="88"/>
        <end position="109"/>
    </location>
</feature>